<proteinExistence type="predicted"/>
<feature type="transmembrane region" description="Helical" evidence="1">
    <location>
        <begin position="12"/>
        <end position="33"/>
    </location>
</feature>
<evidence type="ECO:0000256" key="1">
    <source>
        <dbReference type="SAM" id="Phobius"/>
    </source>
</evidence>
<dbReference type="Proteomes" id="UP001593833">
    <property type="component" value="Unassembled WGS sequence"/>
</dbReference>
<accession>A0ABV6YIF8</accession>
<sequence length="224" mass="25482">MNRSQITSGKRLLMVGIGLVLVLSWIAIDFAAAGEVTKRTKRNIRIMEEIISDVLVESPYWLVSSGGPTTGVYVDGFGVLFTFEASLVSGSSYGKHRLGFLKDFTFIWNDDEDDDEYYDDDDEDLEDDEAYAKWRERRKKKASKCYAGGKEELREVLLDCDDIFTELAASDHIVIAAALDDNRYFRKNKLSRLVMKVRVSDLRAFEAGSINETELASRLLEEEY</sequence>
<protein>
    <submittedName>
        <fullName evidence="2">Uncharacterized protein</fullName>
    </submittedName>
</protein>
<name>A0ABV6YIF8_UNCEI</name>
<organism evidence="2 3">
    <name type="scientific">Eiseniibacteriota bacterium</name>
    <dbReference type="NCBI Taxonomy" id="2212470"/>
    <lineage>
        <taxon>Bacteria</taxon>
        <taxon>Candidatus Eiseniibacteriota</taxon>
    </lineage>
</organism>
<evidence type="ECO:0000313" key="2">
    <source>
        <dbReference type="EMBL" id="MFC1572121.1"/>
    </source>
</evidence>
<keyword evidence="3" id="KW-1185">Reference proteome</keyword>
<keyword evidence="1" id="KW-0812">Transmembrane</keyword>
<reference evidence="2 3" key="1">
    <citation type="submission" date="2024-09" db="EMBL/GenBank/DDBJ databases">
        <authorList>
            <person name="D'Angelo T."/>
        </authorList>
    </citation>
    <scope>NUCLEOTIDE SEQUENCE [LARGE SCALE GENOMIC DNA]</scope>
    <source>
        <strain evidence="2">SAG AM-320-E07</strain>
    </source>
</reference>
<evidence type="ECO:0000313" key="3">
    <source>
        <dbReference type="Proteomes" id="UP001593833"/>
    </source>
</evidence>
<dbReference type="EMBL" id="JBHPKH010000004">
    <property type="protein sequence ID" value="MFC1572121.1"/>
    <property type="molecule type" value="Genomic_DNA"/>
</dbReference>
<keyword evidence="1" id="KW-0472">Membrane</keyword>
<comment type="caution">
    <text evidence="2">The sequence shown here is derived from an EMBL/GenBank/DDBJ whole genome shotgun (WGS) entry which is preliminary data.</text>
</comment>
<keyword evidence="1" id="KW-1133">Transmembrane helix</keyword>
<gene>
    <name evidence="2" type="ORF">ACFL6M_00835</name>
</gene>